<feature type="transmembrane region" description="Helical" evidence="2">
    <location>
        <begin position="12"/>
        <end position="34"/>
    </location>
</feature>
<reference evidence="3" key="1">
    <citation type="journal article" date="2021" name="bioRxiv">
        <title>Unraveling nitrogen, sulfur and carbon metabolic pathways and microbial community transcriptional responses to substrate deprivation and toxicity stresses in a bioreactor mimicking anoxic brackish coastal sediment conditions.</title>
        <authorList>
            <person name="Martins P.D."/>
            <person name="Echeveste M.J."/>
            <person name="Arshad A."/>
            <person name="Kurth J."/>
            <person name="Ouboter H."/>
            <person name="Jetten M.S.M."/>
            <person name="Welte C.U."/>
        </authorList>
    </citation>
    <scope>NUCLEOTIDE SEQUENCE</scope>
    <source>
        <strain evidence="3">MAG_39</strain>
    </source>
</reference>
<evidence type="ECO:0000313" key="4">
    <source>
        <dbReference type="Proteomes" id="UP000705867"/>
    </source>
</evidence>
<reference evidence="3" key="2">
    <citation type="submission" date="2021-08" db="EMBL/GenBank/DDBJ databases">
        <authorList>
            <person name="Dalcin Martins P."/>
        </authorList>
    </citation>
    <scope>NUCLEOTIDE SEQUENCE</scope>
    <source>
        <strain evidence="3">MAG_39</strain>
    </source>
</reference>
<name>A0A953M3K4_9BACT</name>
<evidence type="ECO:0000256" key="1">
    <source>
        <dbReference type="SAM" id="MobiDB-lite"/>
    </source>
</evidence>
<dbReference type="Proteomes" id="UP000705867">
    <property type="component" value="Unassembled WGS sequence"/>
</dbReference>
<keyword evidence="2" id="KW-1133">Transmembrane helix</keyword>
<keyword evidence="2" id="KW-0812">Transmembrane</keyword>
<gene>
    <name evidence="3" type="ORF">K8I29_18835</name>
</gene>
<dbReference type="EMBL" id="JAIOIV010000146">
    <property type="protein sequence ID" value="MBZ0158256.1"/>
    <property type="molecule type" value="Genomic_DNA"/>
</dbReference>
<proteinExistence type="predicted"/>
<dbReference type="Pfam" id="PF17195">
    <property type="entry name" value="DUF5132"/>
    <property type="match status" value="1"/>
</dbReference>
<evidence type="ECO:0000256" key="2">
    <source>
        <dbReference type="SAM" id="Phobius"/>
    </source>
</evidence>
<accession>A0A953M3K4</accession>
<organism evidence="3 4">
    <name type="scientific">Candidatus Nitrobium versatile</name>
    <dbReference type="NCBI Taxonomy" id="2884831"/>
    <lineage>
        <taxon>Bacteria</taxon>
        <taxon>Pseudomonadati</taxon>
        <taxon>Nitrospirota</taxon>
        <taxon>Nitrospiria</taxon>
        <taxon>Nitrospirales</taxon>
        <taxon>Nitrospiraceae</taxon>
        <taxon>Candidatus Nitrobium</taxon>
    </lineage>
</organism>
<feature type="compositionally biased region" description="Acidic residues" evidence="1">
    <location>
        <begin position="90"/>
        <end position="99"/>
    </location>
</feature>
<dbReference type="InterPro" id="IPR033456">
    <property type="entry name" value="DUF5132"/>
</dbReference>
<evidence type="ECO:0000313" key="3">
    <source>
        <dbReference type="EMBL" id="MBZ0158256.1"/>
    </source>
</evidence>
<dbReference type="AlphaFoldDB" id="A0A953M3K4"/>
<keyword evidence="2" id="KW-0472">Membrane</keyword>
<feature type="region of interest" description="Disordered" evidence="1">
    <location>
        <begin position="77"/>
        <end position="99"/>
    </location>
</feature>
<comment type="caution">
    <text evidence="3">The sequence shown here is derived from an EMBL/GenBank/DDBJ whole genome shotgun (WGS) entry which is preliminary data.</text>
</comment>
<sequence>MGLLGHGLKGNIFTGLAVGIGALVVAPAAASVLARTVRPLAKAAIKGGFMLYGTASGVIASVSATLKEVAAEAKAEMEGSQAIVTPDREPEGDEGEPAV</sequence>
<protein>
    <submittedName>
        <fullName evidence="3">DUF5132 domain-containing protein</fullName>
    </submittedName>
</protein>